<dbReference type="KEGG" id="hbs:IPV69_25525"/>
<dbReference type="Proteomes" id="UP000593765">
    <property type="component" value="Chromosome"/>
</dbReference>
<sequence>MTRNLIKRSALLSGLALGLFSAAPAMAIKPFTLVEDGYPEVKGTVELENTFEALWHSLDDPHQKEFGMEHELEFQLTEKFSLRVKGAYVYQDSSEGSSFHFDSGAIEGQYYFTNPIVDPIGISVIGVASVGERGAGGFEAFLVLQKDWDKLTVAYNLGFGTDIDNLYSGGSRETAGTLINSLGGIYSVAKNLRVGAEISAESSYAEWRHYGETLIWAGPVMSWTPSANLWVTAGVDYQISGERSEAQYRASVIVGYYF</sequence>
<evidence type="ECO:0000313" key="3">
    <source>
        <dbReference type="Proteomes" id="UP000593765"/>
    </source>
</evidence>
<keyword evidence="3" id="KW-1185">Reference proteome</keyword>
<name>A0A7M2WW07_9BACT</name>
<organism evidence="2 3">
    <name type="scientific">Humisphaera borealis</name>
    <dbReference type="NCBI Taxonomy" id="2807512"/>
    <lineage>
        <taxon>Bacteria</taxon>
        <taxon>Pseudomonadati</taxon>
        <taxon>Planctomycetota</taxon>
        <taxon>Phycisphaerae</taxon>
        <taxon>Tepidisphaerales</taxon>
        <taxon>Tepidisphaeraceae</taxon>
        <taxon>Humisphaera</taxon>
    </lineage>
</organism>
<feature type="chain" id="PRO_5034055848" description="Transporter" evidence="1">
    <location>
        <begin position="28"/>
        <end position="258"/>
    </location>
</feature>
<accession>A0A7M2WW07</accession>
<feature type="signal peptide" evidence="1">
    <location>
        <begin position="1"/>
        <end position="27"/>
    </location>
</feature>
<dbReference type="EMBL" id="CP063458">
    <property type="protein sequence ID" value="QOV89514.1"/>
    <property type="molecule type" value="Genomic_DNA"/>
</dbReference>
<dbReference type="AlphaFoldDB" id="A0A7M2WW07"/>
<protein>
    <recommendedName>
        <fullName evidence="4">Transporter</fullName>
    </recommendedName>
</protein>
<evidence type="ECO:0000313" key="2">
    <source>
        <dbReference type="EMBL" id="QOV89514.1"/>
    </source>
</evidence>
<gene>
    <name evidence="2" type="ORF">IPV69_25525</name>
</gene>
<reference evidence="2 3" key="1">
    <citation type="submission" date="2020-10" db="EMBL/GenBank/DDBJ databases">
        <title>Wide distribution of Phycisphaera-like planctomycetes from WD2101 soil group in peatlands and genome analysis of the first cultivated representative.</title>
        <authorList>
            <person name="Dedysh S.N."/>
            <person name="Beletsky A.V."/>
            <person name="Ivanova A."/>
            <person name="Kulichevskaya I.S."/>
            <person name="Suzina N.E."/>
            <person name="Philippov D.A."/>
            <person name="Rakitin A.L."/>
            <person name="Mardanov A.V."/>
            <person name="Ravin N.V."/>
        </authorList>
    </citation>
    <scope>NUCLEOTIDE SEQUENCE [LARGE SCALE GENOMIC DNA]</scope>
    <source>
        <strain evidence="2 3">M1803</strain>
    </source>
</reference>
<proteinExistence type="predicted"/>
<evidence type="ECO:0000256" key="1">
    <source>
        <dbReference type="SAM" id="SignalP"/>
    </source>
</evidence>
<evidence type="ECO:0008006" key="4">
    <source>
        <dbReference type="Google" id="ProtNLM"/>
    </source>
</evidence>
<keyword evidence="1" id="KW-0732">Signal</keyword>
<dbReference type="RefSeq" id="WP_206292558.1">
    <property type="nucleotide sequence ID" value="NZ_CP063458.1"/>
</dbReference>